<feature type="repeat" description="WD" evidence="4">
    <location>
        <begin position="210"/>
        <end position="245"/>
    </location>
</feature>
<evidence type="ECO:0000259" key="6">
    <source>
        <dbReference type="Pfam" id="PF23609"/>
    </source>
</evidence>
<dbReference type="STRING" id="2018661.A0A2A2JE86"/>
<dbReference type="InterPro" id="IPR059104">
    <property type="entry name" value="Beta-prop_EIPR1-like"/>
</dbReference>
<dbReference type="Pfam" id="PF23609">
    <property type="entry name" value="Beta-prop_EIPR1"/>
    <property type="match status" value="1"/>
</dbReference>
<evidence type="ECO:0000256" key="3">
    <source>
        <dbReference type="ARBA" id="ARBA00022737"/>
    </source>
</evidence>
<organism evidence="7 8">
    <name type="scientific">Diploscapter pachys</name>
    <dbReference type="NCBI Taxonomy" id="2018661"/>
    <lineage>
        <taxon>Eukaryota</taxon>
        <taxon>Metazoa</taxon>
        <taxon>Ecdysozoa</taxon>
        <taxon>Nematoda</taxon>
        <taxon>Chromadorea</taxon>
        <taxon>Rhabditida</taxon>
        <taxon>Rhabditina</taxon>
        <taxon>Rhabditomorpha</taxon>
        <taxon>Rhabditoidea</taxon>
        <taxon>Rhabditidae</taxon>
        <taxon>Diploscapter</taxon>
    </lineage>
</organism>
<name>A0A2A2JE86_9BILA</name>
<dbReference type="InterPro" id="IPR001680">
    <property type="entry name" value="WD40_rpt"/>
</dbReference>
<keyword evidence="3" id="KW-0677">Repeat</keyword>
<dbReference type="PROSITE" id="PS50082">
    <property type="entry name" value="WD_REPEATS_2"/>
    <property type="match status" value="1"/>
</dbReference>
<gene>
    <name evidence="7" type="ORF">WR25_18035</name>
</gene>
<dbReference type="AlphaFoldDB" id="A0A2A2JE86"/>
<sequence>MGECLMFGLDLESRCLAAVQAEEEKTQFLIGTHNIKMDNMVLICIIYRNFSLCRLTVEGDYSRIASLSFTHPSGEVRAIASCPTNAALVATSSADFRNPNPSFGVFLWNICDDKRSLEELSKVESDRLVHCVQWEPATNRLAAVSRSTVNLFDVASSSIQASGKLPFDQDDLQFHSGTWNPHSSNMLALPEDKHLICWDIRANSESNRVRDAHAHRCMFVDFNPNLQHVVATCGDDGAIRLWDLRKPTDPLISQRPHSHWVWQVRFHPVHDQLLLSAGSDACVVLSCAQSVSSEAVDANEEDEKGEDEQDEEEVATLADGLVDRIDEHEESVYACVWSSADPWAFASLSFDGRLVVSRVSRKHKYALMQL</sequence>
<dbReference type="PANTHER" id="PTHR14205:SF15">
    <property type="entry name" value="EARP AND GARP COMPLEX-INTERACTING PROTEIN 1"/>
    <property type="match status" value="1"/>
</dbReference>
<dbReference type="PANTHER" id="PTHR14205">
    <property type="entry name" value="WD-REPEAT PROTEIN"/>
    <property type="match status" value="1"/>
</dbReference>
<comment type="caution">
    <text evidence="7">The sequence shown here is derived from an EMBL/GenBank/DDBJ whole genome shotgun (WGS) entry which is preliminary data.</text>
</comment>
<accession>A0A2A2JE86</accession>
<proteinExistence type="inferred from homology"/>
<evidence type="ECO:0000256" key="2">
    <source>
        <dbReference type="ARBA" id="ARBA00022574"/>
    </source>
</evidence>
<evidence type="ECO:0000313" key="7">
    <source>
        <dbReference type="EMBL" id="PAV59957.1"/>
    </source>
</evidence>
<dbReference type="GO" id="GO:0016567">
    <property type="term" value="P:protein ubiquitination"/>
    <property type="evidence" value="ECO:0007669"/>
    <property type="project" value="TreeGrafter"/>
</dbReference>
<dbReference type="PROSITE" id="PS00678">
    <property type="entry name" value="WD_REPEATS_1"/>
    <property type="match status" value="1"/>
</dbReference>
<keyword evidence="8" id="KW-1185">Reference proteome</keyword>
<evidence type="ECO:0000313" key="8">
    <source>
        <dbReference type="Proteomes" id="UP000218231"/>
    </source>
</evidence>
<feature type="compositionally biased region" description="Acidic residues" evidence="5">
    <location>
        <begin position="297"/>
        <end position="313"/>
    </location>
</feature>
<evidence type="ECO:0000256" key="4">
    <source>
        <dbReference type="PROSITE-ProRule" id="PRU00221"/>
    </source>
</evidence>
<reference evidence="7 8" key="1">
    <citation type="journal article" date="2017" name="Curr. Biol.">
        <title>Genome architecture and evolution of a unichromosomal asexual nematode.</title>
        <authorList>
            <person name="Fradin H."/>
            <person name="Zegar C."/>
            <person name="Gutwein M."/>
            <person name="Lucas J."/>
            <person name="Kovtun M."/>
            <person name="Corcoran D."/>
            <person name="Baugh L.R."/>
            <person name="Kiontke K."/>
            <person name="Gunsalus K."/>
            <person name="Fitch D.H."/>
            <person name="Piano F."/>
        </authorList>
    </citation>
    <scope>NUCLEOTIDE SEQUENCE [LARGE SCALE GENOMIC DNA]</scope>
    <source>
        <strain evidence="7">PF1309</strain>
    </source>
</reference>
<feature type="region of interest" description="Disordered" evidence="5">
    <location>
        <begin position="294"/>
        <end position="313"/>
    </location>
</feature>
<feature type="domain" description="EIPR1-like beta-propeller" evidence="6">
    <location>
        <begin position="4"/>
        <end position="285"/>
    </location>
</feature>
<dbReference type="Proteomes" id="UP000218231">
    <property type="component" value="Unassembled WGS sequence"/>
</dbReference>
<evidence type="ECO:0000256" key="1">
    <source>
        <dbReference type="ARBA" id="ARBA00005672"/>
    </source>
</evidence>
<protein>
    <recommendedName>
        <fullName evidence="6">EIPR1-like beta-propeller domain-containing protein</fullName>
    </recommendedName>
</protein>
<dbReference type="EMBL" id="LIAE01010490">
    <property type="protein sequence ID" value="PAV59957.1"/>
    <property type="molecule type" value="Genomic_DNA"/>
</dbReference>
<dbReference type="InterPro" id="IPR040323">
    <property type="entry name" value="EIPR1"/>
</dbReference>
<dbReference type="OrthoDB" id="196957at2759"/>
<dbReference type="Gene3D" id="2.130.10.10">
    <property type="entry name" value="YVTN repeat-like/Quinoprotein amine dehydrogenase"/>
    <property type="match status" value="1"/>
</dbReference>
<dbReference type="SUPFAM" id="SSF50978">
    <property type="entry name" value="WD40 repeat-like"/>
    <property type="match status" value="1"/>
</dbReference>
<dbReference type="SMART" id="SM00320">
    <property type="entry name" value="WD40"/>
    <property type="match status" value="5"/>
</dbReference>
<dbReference type="PROSITE" id="PS50294">
    <property type="entry name" value="WD_REPEATS_REGION"/>
    <property type="match status" value="1"/>
</dbReference>
<dbReference type="Pfam" id="PF00400">
    <property type="entry name" value="WD40"/>
    <property type="match status" value="1"/>
</dbReference>
<evidence type="ECO:0000256" key="5">
    <source>
        <dbReference type="SAM" id="MobiDB-lite"/>
    </source>
</evidence>
<comment type="similarity">
    <text evidence="1">Belongs to the WD repeat EIPR1 family.</text>
</comment>
<dbReference type="InterPro" id="IPR036322">
    <property type="entry name" value="WD40_repeat_dom_sf"/>
</dbReference>
<dbReference type="InterPro" id="IPR019775">
    <property type="entry name" value="WD40_repeat_CS"/>
</dbReference>
<keyword evidence="2 4" id="KW-0853">WD repeat</keyword>
<dbReference type="InterPro" id="IPR015943">
    <property type="entry name" value="WD40/YVTN_repeat-like_dom_sf"/>
</dbReference>